<dbReference type="EMBL" id="CM032185">
    <property type="protein sequence ID" value="KAG7093164.1"/>
    <property type="molecule type" value="Genomic_DNA"/>
</dbReference>
<protein>
    <submittedName>
        <fullName evidence="1">Uncharacterized protein</fullName>
    </submittedName>
</protein>
<dbReference type="KEGG" id="more:E1B28_009446"/>
<name>A0A9P7S0I8_9AGAR</name>
<reference evidence="1" key="1">
    <citation type="journal article" date="2021" name="Genome Biol. Evol.">
        <title>The assembled and annotated genome of the fairy-ring fungus Marasmius oreades.</title>
        <authorList>
            <person name="Hiltunen M."/>
            <person name="Ament-Velasquez S.L."/>
            <person name="Johannesson H."/>
        </authorList>
    </citation>
    <scope>NUCLEOTIDE SEQUENCE</scope>
    <source>
        <strain evidence="1">03SP1</strain>
    </source>
</reference>
<dbReference type="Proteomes" id="UP001049176">
    <property type="component" value="Chromosome 5"/>
</dbReference>
<sequence length="66" mass="7501">MDHVRGESTPVIPTLIALIYAIYVDPKSPSESEYLALVEGDLGAEIWKPKTTLINWLKEPTKPDWY</sequence>
<dbReference type="AlphaFoldDB" id="A0A9P7S0I8"/>
<keyword evidence="2" id="KW-1185">Reference proteome</keyword>
<proteinExistence type="predicted"/>
<accession>A0A9P7S0I8</accession>
<gene>
    <name evidence="1" type="ORF">E1B28_009446</name>
</gene>
<comment type="caution">
    <text evidence="1">The sequence shown here is derived from an EMBL/GenBank/DDBJ whole genome shotgun (WGS) entry which is preliminary data.</text>
</comment>
<evidence type="ECO:0000313" key="1">
    <source>
        <dbReference type="EMBL" id="KAG7093164.1"/>
    </source>
</evidence>
<dbReference type="GeneID" id="66078522"/>
<evidence type="ECO:0000313" key="2">
    <source>
        <dbReference type="Proteomes" id="UP001049176"/>
    </source>
</evidence>
<organism evidence="1 2">
    <name type="scientific">Marasmius oreades</name>
    <name type="common">fairy-ring Marasmius</name>
    <dbReference type="NCBI Taxonomy" id="181124"/>
    <lineage>
        <taxon>Eukaryota</taxon>
        <taxon>Fungi</taxon>
        <taxon>Dikarya</taxon>
        <taxon>Basidiomycota</taxon>
        <taxon>Agaricomycotina</taxon>
        <taxon>Agaricomycetes</taxon>
        <taxon>Agaricomycetidae</taxon>
        <taxon>Agaricales</taxon>
        <taxon>Marasmiineae</taxon>
        <taxon>Marasmiaceae</taxon>
        <taxon>Marasmius</taxon>
    </lineage>
</organism>
<dbReference type="RefSeq" id="XP_043009634.1">
    <property type="nucleotide sequence ID" value="XM_043154343.1"/>
</dbReference>